<dbReference type="EMBL" id="QKLU01000003">
    <property type="protein sequence ID" value="PYF74983.1"/>
    <property type="molecule type" value="Genomic_DNA"/>
</dbReference>
<accession>A0A318UFS9</accession>
<proteinExistence type="predicted"/>
<protein>
    <submittedName>
        <fullName evidence="1">Uncharacterized protein</fullName>
    </submittedName>
</protein>
<comment type="caution">
    <text evidence="1">The sequence shown here is derived from an EMBL/GenBank/DDBJ whole genome shotgun (WGS) entry which is preliminary data.</text>
</comment>
<evidence type="ECO:0000313" key="1">
    <source>
        <dbReference type="EMBL" id="PYF74983.1"/>
    </source>
</evidence>
<evidence type="ECO:0000313" key="2">
    <source>
        <dbReference type="Proteomes" id="UP000248198"/>
    </source>
</evidence>
<name>A0A318UFS9_9SPHI</name>
<keyword evidence="2" id="KW-1185">Reference proteome</keyword>
<sequence>MAAILFAGKSFLGFNIFDRNRQHQEINVFLLQKLFSKRKQEYLEEDLIEVIAIQEQLSNPGRVVLTFTGFLALFFALSKLLCKLSNTVLEQVCCILLHKEDTYLNTRQLII</sequence>
<reference evidence="1 2" key="1">
    <citation type="submission" date="2018-06" db="EMBL/GenBank/DDBJ databases">
        <title>Genomic Encyclopedia of Archaeal and Bacterial Type Strains, Phase II (KMG-II): from individual species to whole genera.</title>
        <authorList>
            <person name="Goeker M."/>
        </authorList>
    </citation>
    <scope>NUCLEOTIDE SEQUENCE [LARGE SCALE GENOMIC DNA]</scope>
    <source>
        <strain evidence="1 2">DSM 27372</strain>
    </source>
</reference>
<dbReference type="Proteomes" id="UP000248198">
    <property type="component" value="Unassembled WGS sequence"/>
</dbReference>
<dbReference type="AlphaFoldDB" id="A0A318UFS9"/>
<organism evidence="1 2">
    <name type="scientific">Pedobacter nutrimenti</name>
    <dbReference type="NCBI Taxonomy" id="1241337"/>
    <lineage>
        <taxon>Bacteria</taxon>
        <taxon>Pseudomonadati</taxon>
        <taxon>Bacteroidota</taxon>
        <taxon>Sphingobacteriia</taxon>
        <taxon>Sphingobacteriales</taxon>
        <taxon>Sphingobacteriaceae</taxon>
        <taxon>Pedobacter</taxon>
    </lineage>
</organism>
<gene>
    <name evidence="1" type="ORF">B0O44_103429</name>
</gene>